<evidence type="ECO:0000313" key="2">
    <source>
        <dbReference type="EMBL" id="EGI58259.1"/>
    </source>
</evidence>
<protein>
    <submittedName>
        <fullName evidence="2">Uncharacterized protein</fullName>
    </submittedName>
</protein>
<reference evidence="2" key="1">
    <citation type="submission" date="2011-02" db="EMBL/GenBank/DDBJ databases">
        <title>The genome of the leaf-cutting ant Acromyrmex echinatior suggests key adaptations to social evolution and fungus farming.</title>
        <authorList>
            <person name="Nygaard S."/>
            <person name="Zhang G."/>
        </authorList>
    </citation>
    <scope>NUCLEOTIDE SEQUENCE</scope>
</reference>
<feature type="region of interest" description="Disordered" evidence="1">
    <location>
        <begin position="165"/>
        <end position="192"/>
    </location>
</feature>
<dbReference type="Proteomes" id="UP000007755">
    <property type="component" value="Unassembled WGS sequence"/>
</dbReference>
<evidence type="ECO:0000313" key="3">
    <source>
        <dbReference type="Proteomes" id="UP000007755"/>
    </source>
</evidence>
<organism evidence="3">
    <name type="scientific">Acromyrmex echinatior</name>
    <name type="common">Panamanian leafcutter ant</name>
    <name type="synonym">Acromyrmex octospinosus echinatior</name>
    <dbReference type="NCBI Taxonomy" id="103372"/>
    <lineage>
        <taxon>Eukaryota</taxon>
        <taxon>Metazoa</taxon>
        <taxon>Ecdysozoa</taxon>
        <taxon>Arthropoda</taxon>
        <taxon>Hexapoda</taxon>
        <taxon>Insecta</taxon>
        <taxon>Pterygota</taxon>
        <taxon>Neoptera</taxon>
        <taxon>Endopterygota</taxon>
        <taxon>Hymenoptera</taxon>
        <taxon>Apocrita</taxon>
        <taxon>Aculeata</taxon>
        <taxon>Formicoidea</taxon>
        <taxon>Formicidae</taxon>
        <taxon>Myrmicinae</taxon>
        <taxon>Acromyrmex</taxon>
    </lineage>
</organism>
<feature type="region of interest" description="Disordered" evidence="1">
    <location>
        <begin position="86"/>
        <end position="149"/>
    </location>
</feature>
<gene>
    <name evidence="2" type="ORF">G5I_13642</name>
</gene>
<name>F4X5K8_ACREC</name>
<evidence type="ECO:0000256" key="1">
    <source>
        <dbReference type="SAM" id="MobiDB-lite"/>
    </source>
</evidence>
<keyword evidence="3" id="KW-1185">Reference proteome</keyword>
<feature type="region of interest" description="Disordered" evidence="1">
    <location>
        <begin position="1"/>
        <end position="65"/>
    </location>
</feature>
<proteinExistence type="predicted"/>
<feature type="compositionally biased region" description="Polar residues" evidence="1">
    <location>
        <begin position="176"/>
        <end position="192"/>
    </location>
</feature>
<dbReference type="AlphaFoldDB" id="F4X5K8"/>
<dbReference type="InParanoid" id="F4X5K8"/>
<feature type="compositionally biased region" description="Basic residues" evidence="1">
    <location>
        <begin position="44"/>
        <end position="55"/>
    </location>
</feature>
<sequence>MEWSSGENHRGTQSHRPLGAQQESAPGSYAAGERRLRRTDPGSRRHHIGLKRSNKKGGQTERPLEETFEGILAKFLPPLLRGMGLAAARRPPKEQHRKRGVNLQLREQQDGWRLLKKRRSSPHRELGGRQPSLPVVPLSRTPGKLGRAPLPTTLCWQVVSKATKRTANKAARGYATNAQAGPNKGGTRQPQQ</sequence>
<dbReference type="EMBL" id="GL888721">
    <property type="protein sequence ID" value="EGI58259.1"/>
    <property type="molecule type" value="Genomic_DNA"/>
</dbReference>
<accession>F4X5K8</accession>
<feature type="compositionally biased region" description="Basic and acidic residues" evidence="1">
    <location>
        <begin position="32"/>
        <end position="43"/>
    </location>
</feature>